<dbReference type="PROSITE" id="PS50262">
    <property type="entry name" value="G_PROTEIN_RECEP_F1_2"/>
    <property type="match status" value="3"/>
</dbReference>
<evidence type="ECO:0000256" key="10">
    <source>
        <dbReference type="RuleBase" id="RU000688"/>
    </source>
</evidence>
<feature type="transmembrane region" description="Helical" evidence="11">
    <location>
        <begin position="38"/>
        <end position="56"/>
    </location>
</feature>
<evidence type="ECO:0000259" key="12">
    <source>
        <dbReference type="PROSITE" id="PS50262"/>
    </source>
</evidence>
<keyword evidence="8" id="KW-0325">Glycoprotein</keyword>
<proteinExistence type="inferred from homology"/>
<dbReference type="SUPFAM" id="SSF81321">
    <property type="entry name" value="Family A G protein-coupled receptor-like"/>
    <property type="match status" value="3"/>
</dbReference>
<keyword evidence="5 10" id="KW-0297">G-protein coupled receptor</keyword>
<feature type="transmembrane region" description="Helical" evidence="11">
    <location>
        <begin position="103"/>
        <end position="128"/>
    </location>
</feature>
<dbReference type="Pfam" id="PF00001">
    <property type="entry name" value="7tm_1"/>
    <property type="match status" value="4"/>
</dbReference>
<evidence type="ECO:0000256" key="1">
    <source>
        <dbReference type="ARBA" id="ARBA00004651"/>
    </source>
</evidence>
<evidence type="ECO:0000256" key="11">
    <source>
        <dbReference type="SAM" id="Phobius"/>
    </source>
</evidence>
<evidence type="ECO:0000256" key="9">
    <source>
        <dbReference type="ARBA" id="ARBA00023224"/>
    </source>
</evidence>
<comment type="similarity">
    <text evidence="10">Belongs to the G-protein coupled receptor 1 family.</text>
</comment>
<feature type="transmembrane region" description="Helical" evidence="11">
    <location>
        <begin position="659"/>
        <end position="677"/>
    </location>
</feature>
<gene>
    <name evidence="13" type="ORF">PLOB_00012154</name>
</gene>
<organism evidence="13 14">
    <name type="scientific">Porites lobata</name>
    <dbReference type="NCBI Taxonomy" id="104759"/>
    <lineage>
        <taxon>Eukaryota</taxon>
        <taxon>Metazoa</taxon>
        <taxon>Cnidaria</taxon>
        <taxon>Anthozoa</taxon>
        <taxon>Hexacorallia</taxon>
        <taxon>Scleractinia</taxon>
        <taxon>Fungiina</taxon>
        <taxon>Poritidae</taxon>
        <taxon>Porites</taxon>
    </lineage>
</organism>
<feature type="transmembrane region" description="Helical" evidence="11">
    <location>
        <begin position="301"/>
        <end position="322"/>
    </location>
</feature>
<comment type="subcellular location">
    <subcellularLocation>
        <location evidence="1">Cell membrane</location>
        <topology evidence="1">Multi-pass membrane protein</topology>
    </subcellularLocation>
</comment>
<feature type="transmembrane region" description="Helical" evidence="11">
    <location>
        <begin position="785"/>
        <end position="807"/>
    </location>
</feature>
<dbReference type="CDD" id="cd00637">
    <property type="entry name" value="7tm_classA_rhodopsin-like"/>
    <property type="match status" value="3"/>
</dbReference>
<reference evidence="13 14" key="1">
    <citation type="submission" date="2022-05" db="EMBL/GenBank/DDBJ databases">
        <authorList>
            <consortium name="Genoscope - CEA"/>
            <person name="William W."/>
        </authorList>
    </citation>
    <scope>NUCLEOTIDE SEQUENCE [LARGE SCALE GENOMIC DNA]</scope>
</reference>
<evidence type="ECO:0000256" key="8">
    <source>
        <dbReference type="ARBA" id="ARBA00023180"/>
    </source>
</evidence>
<keyword evidence="4 11" id="KW-1133">Transmembrane helix</keyword>
<evidence type="ECO:0000313" key="13">
    <source>
        <dbReference type="EMBL" id="CAH3171808.1"/>
    </source>
</evidence>
<evidence type="ECO:0000256" key="4">
    <source>
        <dbReference type="ARBA" id="ARBA00022989"/>
    </source>
</evidence>
<feature type="transmembrane region" description="Helical" evidence="11">
    <location>
        <begin position="698"/>
        <end position="718"/>
    </location>
</feature>
<feature type="transmembrane region" description="Helical" evidence="11">
    <location>
        <begin position="618"/>
        <end position="639"/>
    </location>
</feature>
<dbReference type="PANTHER" id="PTHR24246">
    <property type="entry name" value="OLFACTORY RECEPTOR AND ADENOSINE RECEPTOR"/>
    <property type="match status" value="1"/>
</dbReference>
<feature type="transmembrane region" description="Helical" evidence="11">
    <location>
        <begin position="77"/>
        <end position="97"/>
    </location>
</feature>
<feature type="transmembrane region" description="Helical" evidence="11">
    <location>
        <begin position="168"/>
        <end position="187"/>
    </location>
</feature>
<evidence type="ECO:0000256" key="2">
    <source>
        <dbReference type="ARBA" id="ARBA00022475"/>
    </source>
</evidence>
<evidence type="ECO:0000256" key="5">
    <source>
        <dbReference type="ARBA" id="ARBA00023040"/>
    </source>
</evidence>
<feature type="transmembrane region" description="Helical" evidence="11">
    <location>
        <begin position="263"/>
        <end position="289"/>
    </location>
</feature>
<protein>
    <recommendedName>
        <fullName evidence="12">G-protein coupled receptors family 1 profile domain-containing protein</fullName>
    </recommendedName>
</protein>
<feature type="transmembrane region" description="Helical" evidence="11">
    <location>
        <begin position="408"/>
        <end position="428"/>
    </location>
</feature>
<evidence type="ECO:0000256" key="3">
    <source>
        <dbReference type="ARBA" id="ARBA00022692"/>
    </source>
</evidence>
<keyword evidence="6 11" id="KW-0472">Membrane</keyword>
<feature type="domain" description="G-protein coupled receptors family 1 profile" evidence="12">
    <location>
        <begin position="598"/>
        <end position="833"/>
    </location>
</feature>
<keyword evidence="7 10" id="KW-0675">Receptor</keyword>
<evidence type="ECO:0000313" key="14">
    <source>
        <dbReference type="Proteomes" id="UP001159405"/>
    </source>
</evidence>
<keyword evidence="9 10" id="KW-0807">Transducer</keyword>
<dbReference type="InterPro" id="IPR000276">
    <property type="entry name" value="GPCR_Rhodpsn"/>
</dbReference>
<feature type="transmembrane region" description="Helical" evidence="11">
    <location>
        <begin position="381"/>
        <end position="402"/>
    </location>
</feature>
<feature type="domain" description="G-protein coupled receptors family 1 profile" evidence="12">
    <location>
        <begin position="1"/>
        <end position="219"/>
    </location>
</feature>
<feature type="transmembrane region" description="Helical" evidence="11">
    <location>
        <begin position="469"/>
        <end position="491"/>
    </location>
</feature>
<evidence type="ECO:0000256" key="6">
    <source>
        <dbReference type="ARBA" id="ARBA00023136"/>
    </source>
</evidence>
<keyword evidence="14" id="KW-1185">Reference proteome</keyword>
<dbReference type="PANTHER" id="PTHR24246:SF27">
    <property type="entry name" value="ADENOSINE RECEPTOR, ISOFORM A"/>
    <property type="match status" value="1"/>
</dbReference>
<accession>A0ABN8R1V4</accession>
<feature type="domain" description="G-protein coupled receptors family 1 profile" evidence="12">
    <location>
        <begin position="281"/>
        <end position="517"/>
    </location>
</feature>
<feature type="transmembrane region" description="Helical" evidence="11">
    <location>
        <begin position="342"/>
        <end position="360"/>
    </location>
</feature>
<keyword evidence="3 10" id="KW-0812">Transmembrane</keyword>
<dbReference type="InterPro" id="IPR017452">
    <property type="entry name" value="GPCR_Rhodpsn_7TM"/>
</dbReference>
<dbReference type="Proteomes" id="UP001159405">
    <property type="component" value="Unassembled WGS sequence"/>
</dbReference>
<dbReference type="PROSITE" id="PS00237">
    <property type="entry name" value="G_PROTEIN_RECEP_F1_1"/>
    <property type="match status" value="2"/>
</dbReference>
<dbReference type="EMBL" id="CALNXK010000167">
    <property type="protein sequence ID" value="CAH3171808.1"/>
    <property type="molecule type" value="Genomic_DNA"/>
</dbReference>
<comment type="caution">
    <text evidence="13">The sequence shown here is derived from an EMBL/GenBank/DDBJ whole genome shotgun (WGS) entry which is preliminary data.</text>
</comment>
<feature type="transmembrane region" description="Helical" evidence="11">
    <location>
        <begin position="724"/>
        <end position="744"/>
    </location>
</feature>
<dbReference type="Gene3D" id="1.20.1070.10">
    <property type="entry name" value="Rhodopsin 7-helix transmembrane proteins"/>
    <property type="match status" value="3"/>
</dbReference>
<name>A0ABN8R1V4_9CNID</name>
<keyword evidence="2" id="KW-1003">Cell membrane</keyword>
<evidence type="ECO:0000256" key="7">
    <source>
        <dbReference type="ARBA" id="ARBA00023170"/>
    </source>
</evidence>
<dbReference type="SMART" id="SM01381">
    <property type="entry name" value="7TM_GPCR_Srsx"/>
    <property type="match status" value="1"/>
</dbReference>
<feature type="transmembrane region" description="Helical" evidence="11">
    <location>
        <begin position="586"/>
        <end position="606"/>
    </location>
</feature>
<sequence>MQSRYPRFSFVGLVVQPVYIANKLHHLTGGPLAKVEDFMSFFLCGVSLTTITAISVDRLLALHYHTTYPNLMTTKRVLYASASLWFVSILLLCLKVWKSEVFFLIAGVYITICLVISSASYIKIYFIVRHHQIQIHAQQQAVNSFNISVNIPDSNNMIISKKRASKTFTYYICMICCCLPYLSYSLLRTTFKLVIGYDWNWSFVDTVVFLNSSVNPFLYCWCNREIRTSAVKVVRKMMCKQTEVASELEELDDMGNMDSPKTIEIINCILNAPLIFMSIIGNALVLTAILRTFSLRSAPSILFLCSLAVSDLLVGLVAQPVYISNALINSDSSPALKQATEVMFFLACGVSLFTMTAISVDRFLALRYHMRYSGLVTVKRALFTIAGIWLVLVVLSCLRIVWKRSLLFLAIVVGGIAICFFISTFSYIRIYQIAQHHKLAIRSQQQAIQRLSNDATNVKQSTKSAINTLIYFICMIFCYLPILVVTIILAFGQPLDSGLDIADTIAFLNSSINPFLYCWRTQEIRAAVLKTIRQFFPLEAYYKLDLKTELEMFNLSLFRKNDSELDDMDNMQDSYYPETIEVINCILNGPLIFVSIIGNALVLTAISRTPSLRSAPSIVFLCSLAVSDLLVGLVVQPVYISNALIYSDSSPALKQATEVMFFLVCGVSLSTMTAISVDRFLALRYHMRYSNVMTVKRALYTSASLWLVFIIFSFLRIWERSLLFLALVVSGIAICFFISTFSYIRIYQIVRHHTLVIRSQQQAINRLSADTTKIKQSTKSAINTLIYFICMIFCYLPILVVTIILAFGQPLDNRLHIADTIAFLNSSINPFLYCWRTQEIRAAVWKIVRNFFCKGARPT</sequence>
<dbReference type="PRINTS" id="PR00237">
    <property type="entry name" value="GPCRRHODOPSN"/>
</dbReference>